<dbReference type="RefSeq" id="WP_159173937.1">
    <property type="nucleotide sequence ID" value="NZ_LR732312.1"/>
</dbReference>
<evidence type="ECO:0000256" key="1">
    <source>
        <dbReference type="SAM" id="Phobius"/>
    </source>
</evidence>
<organism evidence="2 3">
    <name type="scientific">Exiguobacterium oxidotolerans</name>
    <dbReference type="NCBI Taxonomy" id="223958"/>
    <lineage>
        <taxon>Bacteria</taxon>
        <taxon>Bacillati</taxon>
        <taxon>Bacillota</taxon>
        <taxon>Bacilli</taxon>
        <taxon>Bacillales</taxon>
        <taxon>Bacillales Family XII. Incertae Sedis</taxon>
        <taxon>Exiguobacterium</taxon>
    </lineage>
</organism>
<evidence type="ECO:0000313" key="3">
    <source>
        <dbReference type="Proteomes" id="UP000439752"/>
    </source>
</evidence>
<keyword evidence="1" id="KW-1133">Transmembrane helix</keyword>
<feature type="transmembrane region" description="Helical" evidence="1">
    <location>
        <begin position="12"/>
        <end position="34"/>
    </location>
</feature>
<evidence type="ECO:0000313" key="2">
    <source>
        <dbReference type="EMBL" id="VWX38242.1"/>
    </source>
</evidence>
<dbReference type="Proteomes" id="UP000439752">
    <property type="component" value="Unassembled WGS sequence"/>
</dbReference>
<keyword evidence="3" id="KW-1185">Reference proteome</keyword>
<keyword evidence="1" id="KW-0472">Membrane</keyword>
<name>A0A653IGA1_9BACL</name>
<dbReference type="EMBL" id="CABWKQ010000032">
    <property type="protein sequence ID" value="VWX38242.1"/>
    <property type="molecule type" value="Genomic_DNA"/>
</dbReference>
<protein>
    <submittedName>
        <fullName evidence="2">Uncharacterized protein</fullName>
    </submittedName>
</protein>
<reference evidence="2 3" key="1">
    <citation type="submission" date="2019-10" db="EMBL/GenBank/DDBJ databases">
        <authorList>
            <person name="Karimi E."/>
        </authorList>
    </citation>
    <scope>NUCLEOTIDE SEQUENCE [LARGE SCALE GENOMIC DNA]</scope>
    <source>
        <strain evidence="2">Exiguobacterium sp. 9Y</strain>
    </source>
</reference>
<sequence>MDMNEEKRKSKMPFFIGLVIVIFVIVAAALIIYVTSEPKEETQHLVQSAVSFVVPYLPLAS</sequence>
<proteinExistence type="predicted"/>
<accession>A0A653IGA1</accession>
<gene>
    <name evidence="2" type="ORF">EXIGUO9Y_380006</name>
</gene>
<keyword evidence="1" id="KW-0812">Transmembrane</keyword>
<dbReference type="AlphaFoldDB" id="A0A653IGA1"/>